<evidence type="ECO:0000259" key="2">
    <source>
        <dbReference type="PROSITE" id="PS50006"/>
    </source>
</evidence>
<dbReference type="Gene3D" id="2.60.200.20">
    <property type="match status" value="1"/>
</dbReference>
<protein>
    <submittedName>
        <fullName evidence="3">FHA domain-containing protein</fullName>
    </submittedName>
</protein>
<accession>A0A7V9AD50</accession>
<feature type="compositionally biased region" description="Polar residues" evidence="1">
    <location>
        <begin position="213"/>
        <end position="223"/>
    </location>
</feature>
<dbReference type="SUPFAM" id="SSF49879">
    <property type="entry name" value="SMAD/FHA domain"/>
    <property type="match status" value="1"/>
</dbReference>
<dbReference type="CDD" id="cd00060">
    <property type="entry name" value="FHA"/>
    <property type="match status" value="1"/>
</dbReference>
<dbReference type="InterPro" id="IPR008984">
    <property type="entry name" value="SMAD_FHA_dom_sf"/>
</dbReference>
<dbReference type="InterPro" id="IPR050923">
    <property type="entry name" value="Cell_Proc_Reg/RNA_Proc"/>
</dbReference>
<proteinExistence type="predicted"/>
<feature type="region of interest" description="Disordered" evidence="1">
    <location>
        <begin position="128"/>
        <end position="180"/>
    </location>
</feature>
<keyword evidence="4" id="KW-1185">Reference proteome</keyword>
<name>A0A7V9AD50_9BACT</name>
<feature type="compositionally biased region" description="Low complexity" evidence="1">
    <location>
        <begin position="128"/>
        <end position="142"/>
    </location>
</feature>
<dbReference type="InterPro" id="IPR000253">
    <property type="entry name" value="FHA_dom"/>
</dbReference>
<evidence type="ECO:0000313" key="3">
    <source>
        <dbReference type="EMBL" id="MBA2227437.1"/>
    </source>
</evidence>
<evidence type="ECO:0000313" key="4">
    <source>
        <dbReference type="Proteomes" id="UP000542342"/>
    </source>
</evidence>
<dbReference type="PANTHER" id="PTHR23308">
    <property type="entry name" value="NUCLEAR INHIBITOR OF PROTEIN PHOSPHATASE-1"/>
    <property type="match status" value="1"/>
</dbReference>
<feature type="region of interest" description="Disordered" evidence="1">
    <location>
        <begin position="193"/>
        <end position="255"/>
    </location>
</feature>
<organism evidence="3 4">
    <name type="scientific">Thermogemmata fonticola</name>
    <dbReference type="NCBI Taxonomy" id="2755323"/>
    <lineage>
        <taxon>Bacteria</taxon>
        <taxon>Pseudomonadati</taxon>
        <taxon>Planctomycetota</taxon>
        <taxon>Planctomycetia</taxon>
        <taxon>Gemmatales</taxon>
        <taxon>Gemmataceae</taxon>
        <taxon>Thermogemmata</taxon>
    </lineage>
</organism>
<dbReference type="PROSITE" id="PS50006">
    <property type="entry name" value="FHA_DOMAIN"/>
    <property type="match status" value="1"/>
</dbReference>
<dbReference type="EMBL" id="JACEFB010000014">
    <property type="protein sequence ID" value="MBA2227437.1"/>
    <property type="molecule type" value="Genomic_DNA"/>
</dbReference>
<comment type="caution">
    <text evidence="3">The sequence shown here is derived from an EMBL/GenBank/DDBJ whole genome shotgun (WGS) entry which is preliminary data.</text>
</comment>
<evidence type="ECO:0000256" key="1">
    <source>
        <dbReference type="SAM" id="MobiDB-lite"/>
    </source>
</evidence>
<dbReference type="Proteomes" id="UP000542342">
    <property type="component" value="Unassembled WGS sequence"/>
</dbReference>
<feature type="domain" description="FHA" evidence="2">
    <location>
        <begin position="32"/>
        <end position="81"/>
    </location>
</feature>
<dbReference type="Pfam" id="PF00498">
    <property type="entry name" value="FHA"/>
    <property type="match status" value="1"/>
</dbReference>
<sequence length="255" mass="27117">MVEWRGTVMKVELIVTSGVHQGRVIPITIPEFLIGRDTQCHLRPASQAVSKMHCAILIRNGQVFIKDFGSTNGTTVNDVTIRGAEVQVKDGATLKIGPLDFQMRIEVPPMPADGTPLPEATPETAAALAAVQAASSAAASPPRDTTPQPGKLVKSAESAGGSKEQPALQPPTFTKGQEISDQDRIAAILLSLESEEVPEGSTVADVPALKTVSEAQGQSQESGGSKKPDKKQVPTREEMSNAANEALRRIMRRPR</sequence>
<reference evidence="3 4" key="1">
    <citation type="submission" date="2020-07" db="EMBL/GenBank/DDBJ databases">
        <title>Thermogemmata thermophila gen. nov., sp. nov., a novel moderate thermophilic planctomycete from a Kamchatka hot spring.</title>
        <authorList>
            <person name="Elcheninov A.G."/>
            <person name="Podosokorskaya O.A."/>
            <person name="Kovaleva O.L."/>
            <person name="Novikov A."/>
            <person name="Bonch-Osmolovskaya E.A."/>
            <person name="Toshchakov S.V."/>
            <person name="Kublanov I.V."/>
        </authorList>
    </citation>
    <scope>NUCLEOTIDE SEQUENCE [LARGE SCALE GENOMIC DNA]</scope>
    <source>
        <strain evidence="3 4">2918</strain>
    </source>
</reference>
<feature type="compositionally biased region" description="Basic and acidic residues" evidence="1">
    <location>
        <begin position="224"/>
        <end position="239"/>
    </location>
</feature>
<gene>
    <name evidence="3" type="ORF">H0921_14860</name>
</gene>
<dbReference type="SMART" id="SM00240">
    <property type="entry name" value="FHA"/>
    <property type="match status" value="1"/>
</dbReference>
<dbReference type="RefSeq" id="WP_194539301.1">
    <property type="nucleotide sequence ID" value="NZ_JACEFB010000014.1"/>
</dbReference>
<dbReference type="AlphaFoldDB" id="A0A7V9AD50"/>